<protein>
    <submittedName>
        <fullName evidence="2">Unannotated protein</fullName>
    </submittedName>
</protein>
<dbReference type="InterPro" id="IPR000286">
    <property type="entry name" value="HDACs"/>
</dbReference>
<reference evidence="2" key="1">
    <citation type="submission" date="2020-05" db="EMBL/GenBank/DDBJ databases">
        <authorList>
            <person name="Chiriac C."/>
            <person name="Salcher M."/>
            <person name="Ghai R."/>
            <person name="Kavagutti S V."/>
        </authorList>
    </citation>
    <scope>NUCLEOTIDE SEQUENCE</scope>
</reference>
<sequence length="339" mass="36111">MTVLFSTHPSYLEHVSGREHPERPARLGAVIDGTKDANVADALVALEPRHATREELLRVHPASYLDHIEQFCAAGGGKLDADTRVVEASWKAATLAAGAGLAAIEALQRGEAGASAAFCAVRPPGHHATIRQSMGFCIISNVAVAAAHLAAQGERVMIVDYDAHHGNGTQDVFYADPRVLYVSLHQWPLYPGTGSAREVGEGDGLGTTLNLPMPLFATGDRYLEAIDGVMADVARNFAPTWIIISAGFDAHRNDPITDLGLSAGDYQLINERLLQFAPAGRRLVVLEGGYDLDALRMSSAATLSALLGRNYQPEPPTSGGPGEHVGSGVREFWQEHGLL</sequence>
<accession>A0A6J6YSH6</accession>
<dbReference type="PANTHER" id="PTHR10625:SF10">
    <property type="entry name" value="HISTONE DEACETYLASE HDAC1"/>
    <property type="match status" value="1"/>
</dbReference>
<dbReference type="CDD" id="cd09992">
    <property type="entry name" value="HDAC_classII"/>
    <property type="match status" value="1"/>
</dbReference>
<proteinExistence type="predicted"/>
<dbReference type="EMBL" id="CAFAAJ010000112">
    <property type="protein sequence ID" value="CAB4812431.1"/>
    <property type="molecule type" value="Genomic_DNA"/>
</dbReference>
<dbReference type="Gene3D" id="3.40.800.20">
    <property type="entry name" value="Histone deacetylase domain"/>
    <property type="match status" value="1"/>
</dbReference>
<dbReference type="PANTHER" id="PTHR10625">
    <property type="entry name" value="HISTONE DEACETYLASE HDAC1-RELATED"/>
    <property type="match status" value="1"/>
</dbReference>
<dbReference type="PRINTS" id="PR01270">
    <property type="entry name" value="HDASUPER"/>
</dbReference>
<dbReference type="InterPro" id="IPR023696">
    <property type="entry name" value="Ureohydrolase_dom_sf"/>
</dbReference>
<dbReference type="Pfam" id="PF00850">
    <property type="entry name" value="Hist_deacetyl"/>
    <property type="match status" value="1"/>
</dbReference>
<gene>
    <name evidence="2" type="ORF">UFOPK3001_01643</name>
</gene>
<dbReference type="GO" id="GO:0040029">
    <property type="term" value="P:epigenetic regulation of gene expression"/>
    <property type="evidence" value="ECO:0007669"/>
    <property type="project" value="TreeGrafter"/>
</dbReference>
<dbReference type="GO" id="GO:0004407">
    <property type="term" value="F:histone deacetylase activity"/>
    <property type="evidence" value="ECO:0007669"/>
    <property type="project" value="TreeGrafter"/>
</dbReference>
<name>A0A6J6YSH6_9ZZZZ</name>
<evidence type="ECO:0000313" key="2">
    <source>
        <dbReference type="EMBL" id="CAB4812431.1"/>
    </source>
</evidence>
<organism evidence="2">
    <name type="scientific">freshwater metagenome</name>
    <dbReference type="NCBI Taxonomy" id="449393"/>
    <lineage>
        <taxon>unclassified sequences</taxon>
        <taxon>metagenomes</taxon>
        <taxon>ecological metagenomes</taxon>
    </lineage>
</organism>
<evidence type="ECO:0000259" key="1">
    <source>
        <dbReference type="Pfam" id="PF00850"/>
    </source>
</evidence>
<dbReference type="InterPro" id="IPR037138">
    <property type="entry name" value="His_deacetylse_dom_sf"/>
</dbReference>
<feature type="domain" description="Histone deacetylase" evidence="1">
    <location>
        <begin position="20"/>
        <end position="305"/>
    </location>
</feature>
<dbReference type="AlphaFoldDB" id="A0A6J6YSH6"/>
<dbReference type="InterPro" id="IPR023801">
    <property type="entry name" value="His_deacetylse_dom"/>
</dbReference>
<dbReference type="SUPFAM" id="SSF52768">
    <property type="entry name" value="Arginase/deacetylase"/>
    <property type="match status" value="1"/>
</dbReference>